<dbReference type="SUPFAM" id="SSF81296">
    <property type="entry name" value="E set domains"/>
    <property type="match status" value="1"/>
</dbReference>
<comment type="similarity">
    <text evidence="2">Belongs to the Rho GDI family.</text>
</comment>
<evidence type="ECO:0000256" key="3">
    <source>
        <dbReference type="ARBA" id="ARBA00022490"/>
    </source>
</evidence>
<dbReference type="InterPro" id="IPR000406">
    <property type="entry name" value="Rho_GDI"/>
</dbReference>
<evidence type="ECO:0000313" key="4">
    <source>
        <dbReference type="EMBL" id="PIO75136.1"/>
    </source>
</evidence>
<dbReference type="Gene3D" id="2.70.50.30">
    <property type="entry name" value="Coagulation Factor XIII, subunit A, domain 1"/>
    <property type="match status" value="1"/>
</dbReference>
<organism evidence="4 5">
    <name type="scientific">Teladorsagia circumcincta</name>
    <name type="common">Brown stomach worm</name>
    <name type="synonym">Ostertagia circumcincta</name>
    <dbReference type="NCBI Taxonomy" id="45464"/>
    <lineage>
        <taxon>Eukaryota</taxon>
        <taxon>Metazoa</taxon>
        <taxon>Ecdysozoa</taxon>
        <taxon>Nematoda</taxon>
        <taxon>Chromadorea</taxon>
        <taxon>Rhabditida</taxon>
        <taxon>Rhabditina</taxon>
        <taxon>Rhabditomorpha</taxon>
        <taxon>Strongyloidea</taxon>
        <taxon>Trichostrongylidae</taxon>
        <taxon>Teladorsagia</taxon>
    </lineage>
</organism>
<dbReference type="Proteomes" id="UP000230423">
    <property type="component" value="Unassembled WGS sequence"/>
</dbReference>
<dbReference type="OrthoDB" id="10586391at2759"/>
<dbReference type="AlphaFoldDB" id="A0A2G9UYB6"/>
<protein>
    <submittedName>
        <fullName evidence="4">RHO protein GDP dissociation inhibitor</fullName>
    </submittedName>
</protein>
<keyword evidence="5" id="KW-1185">Reference proteome</keyword>
<dbReference type="GO" id="GO:0016020">
    <property type="term" value="C:membrane"/>
    <property type="evidence" value="ECO:0007669"/>
    <property type="project" value="TreeGrafter"/>
</dbReference>
<dbReference type="InterPro" id="IPR014756">
    <property type="entry name" value="Ig_E-set"/>
</dbReference>
<gene>
    <name evidence="4" type="ORF">TELCIR_02832</name>
</gene>
<evidence type="ECO:0000256" key="1">
    <source>
        <dbReference type="ARBA" id="ARBA00004496"/>
    </source>
</evidence>
<dbReference type="GO" id="GO:0005094">
    <property type="term" value="F:Rho GDP-dissociation inhibitor activity"/>
    <property type="evidence" value="ECO:0007669"/>
    <property type="project" value="InterPro"/>
</dbReference>
<accession>A0A2G9UYB6</accession>
<dbReference type="PANTHER" id="PTHR10980">
    <property type="entry name" value="RHO GDP-DISSOCIATION INHIBITOR"/>
    <property type="match status" value="1"/>
</dbReference>
<evidence type="ECO:0000256" key="2">
    <source>
        <dbReference type="ARBA" id="ARBA00009758"/>
    </source>
</evidence>
<dbReference type="GO" id="GO:0005829">
    <property type="term" value="C:cytosol"/>
    <property type="evidence" value="ECO:0007669"/>
    <property type="project" value="TreeGrafter"/>
</dbReference>
<dbReference type="PANTHER" id="PTHR10980:SF3">
    <property type="entry name" value="LD16419P"/>
    <property type="match status" value="1"/>
</dbReference>
<dbReference type="GO" id="GO:0007266">
    <property type="term" value="P:Rho protein signal transduction"/>
    <property type="evidence" value="ECO:0007669"/>
    <property type="project" value="InterPro"/>
</dbReference>
<sequence length="264" mass="31268">MMELRDDNEYLEEKLLKFHGLQKNQIPPDEPMEKVEEAWINFKTLAGETITRLETAKSTILAEDEKDKRYVMEEVKQSLDEKILSDMEELYEREYDRLHLQTTRKAQLRKLVRNGAPKESQQIVHERVRATLFIDSLCLITDGLPEFKLLFRRGAPPPDPTLLIKEGRLYKFRIDFYVHRCPVEGLVYKHTVHRLGEKILDEWYYLGDFQPSKIVQTFALPLERAPEGPFHLGIYSVKGIMVDKHHRELAAWRWFFKIIRSCPQ</sequence>
<comment type="subcellular location">
    <subcellularLocation>
        <location evidence="1">Cytoplasm</location>
    </subcellularLocation>
</comment>
<dbReference type="EMBL" id="KZ345175">
    <property type="protein sequence ID" value="PIO75136.1"/>
    <property type="molecule type" value="Genomic_DNA"/>
</dbReference>
<proteinExistence type="inferred from homology"/>
<evidence type="ECO:0000313" key="5">
    <source>
        <dbReference type="Proteomes" id="UP000230423"/>
    </source>
</evidence>
<dbReference type="InterPro" id="IPR024792">
    <property type="entry name" value="RhoGDI_dom_sf"/>
</dbReference>
<keyword evidence="3" id="KW-0963">Cytoplasm</keyword>
<dbReference type="Pfam" id="PF02115">
    <property type="entry name" value="Rho_GDI"/>
    <property type="match status" value="1"/>
</dbReference>
<reference evidence="4 5" key="1">
    <citation type="submission" date="2015-09" db="EMBL/GenBank/DDBJ databases">
        <title>Draft genome of the parasitic nematode Teladorsagia circumcincta isolate WARC Sus (inbred).</title>
        <authorList>
            <person name="Mitreva M."/>
        </authorList>
    </citation>
    <scope>NUCLEOTIDE SEQUENCE [LARGE SCALE GENOMIC DNA]</scope>
    <source>
        <strain evidence="4 5">S</strain>
    </source>
</reference>
<name>A0A2G9UYB6_TELCI</name>